<dbReference type="PANTHER" id="PTHR30250:SF11">
    <property type="entry name" value="O-ANTIGEN TRANSPORTER-RELATED"/>
    <property type="match status" value="1"/>
</dbReference>
<feature type="transmembrane region" description="Helical" evidence="6">
    <location>
        <begin position="309"/>
        <end position="327"/>
    </location>
</feature>
<evidence type="ECO:0000313" key="8">
    <source>
        <dbReference type="Proteomes" id="UP001302249"/>
    </source>
</evidence>
<feature type="transmembrane region" description="Helical" evidence="6">
    <location>
        <begin position="21"/>
        <end position="42"/>
    </location>
</feature>
<keyword evidence="4 6" id="KW-1133">Transmembrane helix</keyword>
<keyword evidence="2" id="KW-1003">Cell membrane</keyword>
<sequence>MAMDVARDDRRGAAKTFATTQRAMLTIGAATILIAAAVSLALPQRWIATVPGYSTLEVRLSIVALVIYGVACLQNSISFAGLRSDGQMHVGVLMHTAIYLTENLALIMSVLLGGGPAIAAVALALGRVIGSIAQNILLRRRLPWLANLRSQPDWARITALAKPAGAAMAIPASQMLLSQGATVTLGLAAGAAAVPIFTAARTLSRIGLQAAQLVATTVMPEFSAAAAKNQSDVKSKLLVLLLALSILLVTPFCVLLAAWGPRMISIWTNGRIDAPLPMIGLMALSILLTAIWLPISSLLVALNRQSAFSYYYLLLAAFAIPLEMGLARSMGPTGSALALLVVDILMTTLILLNLPKTGVEIHHARQAYKDIAVRLVATLGLKLRH</sequence>
<organism evidence="7 8">
    <name type="scientific">Stakelama saccharophila</name>
    <dbReference type="NCBI Taxonomy" id="3075605"/>
    <lineage>
        <taxon>Bacteria</taxon>
        <taxon>Pseudomonadati</taxon>
        <taxon>Pseudomonadota</taxon>
        <taxon>Alphaproteobacteria</taxon>
        <taxon>Sphingomonadales</taxon>
        <taxon>Sphingomonadaceae</taxon>
        <taxon>Stakelama</taxon>
    </lineage>
</organism>
<evidence type="ECO:0000256" key="4">
    <source>
        <dbReference type="ARBA" id="ARBA00022989"/>
    </source>
</evidence>
<feature type="transmembrane region" description="Helical" evidence="6">
    <location>
        <begin position="183"/>
        <end position="203"/>
    </location>
</feature>
<evidence type="ECO:0000256" key="3">
    <source>
        <dbReference type="ARBA" id="ARBA00022692"/>
    </source>
</evidence>
<feature type="transmembrane region" description="Helical" evidence="6">
    <location>
        <begin position="333"/>
        <end position="354"/>
    </location>
</feature>
<evidence type="ECO:0000313" key="7">
    <source>
        <dbReference type="EMBL" id="WNO53788.1"/>
    </source>
</evidence>
<evidence type="ECO:0000256" key="1">
    <source>
        <dbReference type="ARBA" id="ARBA00004651"/>
    </source>
</evidence>
<evidence type="ECO:0000256" key="6">
    <source>
        <dbReference type="SAM" id="Phobius"/>
    </source>
</evidence>
<evidence type="ECO:0000256" key="5">
    <source>
        <dbReference type="ARBA" id="ARBA00023136"/>
    </source>
</evidence>
<feature type="transmembrane region" description="Helical" evidence="6">
    <location>
        <begin position="237"/>
        <end position="259"/>
    </location>
</feature>
<keyword evidence="5 6" id="KW-0472">Membrane</keyword>
<keyword evidence="8" id="KW-1185">Reference proteome</keyword>
<dbReference type="EMBL" id="CP135076">
    <property type="protein sequence ID" value="WNO53788.1"/>
    <property type="molecule type" value="Genomic_DNA"/>
</dbReference>
<keyword evidence="3 6" id="KW-0812">Transmembrane</keyword>
<dbReference type="InterPro" id="IPR050833">
    <property type="entry name" value="Poly_Biosynth_Transport"/>
</dbReference>
<feature type="transmembrane region" description="Helical" evidence="6">
    <location>
        <begin position="62"/>
        <end position="80"/>
    </location>
</feature>
<dbReference type="PANTHER" id="PTHR30250">
    <property type="entry name" value="PST FAMILY PREDICTED COLANIC ACID TRANSPORTER"/>
    <property type="match status" value="1"/>
</dbReference>
<protein>
    <recommendedName>
        <fullName evidence="9">Polysaccharide biosynthesis protein</fullName>
    </recommendedName>
</protein>
<evidence type="ECO:0000256" key="2">
    <source>
        <dbReference type="ARBA" id="ARBA00022475"/>
    </source>
</evidence>
<gene>
    <name evidence="7" type="ORF">RPR59_00570</name>
</gene>
<evidence type="ECO:0008006" key="9">
    <source>
        <dbReference type="Google" id="ProtNLM"/>
    </source>
</evidence>
<feature type="transmembrane region" description="Helical" evidence="6">
    <location>
        <begin position="279"/>
        <end position="302"/>
    </location>
</feature>
<comment type="subcellular location">
    <subcellularLocation>
        <location evidence="1">Cell membrane</location>
        <topology evidence="1">Multi-pass membrane protein</topology>
    </subcellularLocation>
</comment>
<reference evidence="7 8" key="1">
    <citation type="submission" date="2023-09" db="EMBL/GenBank/DDBJ databases">
        <authorList>
            <person name="Rey-Velasco X."/>
        </authorList>
    </citation>
    <scope>NUCLEOTIDE SEQUENCE [LARGE SCALE GENOMIC DNA]</scope>
    <source>
        <strain evidence="7 8">W311</strain>
    </source>
</reference>
<dbReference type="RefSeq" id="WP_313915583.1">
    <property type="nucleotide sequence ID" value="NZ_CP135076.1"/>
</dbReference>
<proteinExistence type="predicted"/>
<accession>A0ABZ0B8T3</accession>
<dbReference type="Proteomes" id="UP001302249">
    <property type="component" value="Chromosome"/>
</dbReference>
<name>A0ABZ0B8T3_9SPHN</name>